<proteinExistence type="predicted"/>
<organism evidence="2 3">
    <name type="scientific">Bradyrhizobium cajani</name>
    <dbReference type="NCBI Taxonomy" id="1928661"/>
    <lineage>
        <taxon>Bacteria</taxon>
        <taxon>Pseudomonadati</taxon>
        <taxon>Pseudomonadota</taxon>
        <taxon>Alphaproteobacteria</taxon>
        <taxon>Hyphomicrobiales</taxon>
        <taxon>Nitrobacteraceae</taxon>
        <taxon>Bradyrhizobium</taxon>
    </lineage>
</organism>
<dbReference type="RefSeq" id="WP_157330966.1">
    <property type="nucleotide sequence ID" value="NZ_JANADL010000010.1"/>
</dbReference>
<reference evidence="2 3" key="1">
    <citation type="submission" date="2019-12" db="EMBL/GenBank/DDBJ databases">
        <title>Draft genome sequences Bradyrhizobium cajani AMBPC1010, Bradyrhizobium pachyrhizi AMBPC1040 and Bradyrhizobium yuanmingense ALSPC3051, three plant growth promoting strains isolated from nodules of Cajanus cajan L. in Dominican Republic.</title>
        <authorList>
            <person name="Flores-Felix J.D."/>
            <person name="Araujo J."/>
            <person name="Diaz-Alcantara C."/>
            <person name="Gonzalez-Andres F."/>
            <person name="Velazquez E."/>
        </authorList>
    </citation>
    <scope>NUCLEOTIDE SEQUENCE [LARGE SCALE GENOMIC DNA]</scope>
    <source>
        <strain evidence="2 3">1010</strain>
    </source>
</reference>
<keyword evidence="3" id="KW-1185">Reference proteome</keyword>
<comment type="caution">
    <text evidence="2">The sequence shown here is derived from an EMBL/GenBank/DDBJ whole genome shotgun (WGS) entry which is preliminary data.</text>
</comment>
<evidence type="ECO:0000313" key="3">
    <source>
        <dbReference type="Proteomes" id="UP000449969"/>
    </source>
</evidence>
<keyword evidence="1" id="KW-1133">Transmembrane helix</keyword>
<protein>
    <submittedName>
        <fullName evidence="2">Uncharacterized protein</fullName>
    </submittedName>
</protein>
<gene>
    <name evidence="2" type="ORF">GPL20_18690</name>
</gene>
<keyword evidence="1" id="KW-0472">Membrane</keyword>
<sequence length="248" mass="26920">MTTMQRVITVIAAFACAVVVMLGLPYALGGSLCDNTPGGECARNWLNVFIPLLALLAAALAAWAAIGQMSTTKDQLAEIRLTSKRQLRAYLVIEGLAPTLDVPNNRLYGVRFQLLVRSAGQTPGTVFEAYLNKRTIPKGAPMPDGFTATSQGAVSVTIGTGNPQPFGTMSFNRQEIIDQVEGRSQNFIFCHLRYVDVFGETHEALRASEFIFNVHPQVYESLGNDWMDPTKQNGMIQLPTVAGVGHST</sequence>
<dbReference type="Proteomes" id="UP000449969">
    <property type="component" value="Unassembled WGS sequence"/>
</dbReference>
<dbReference type="AlphaFoldDB" id="A0A844T9Y3"/>
<accession>A0A844T9Y3</accession>
<evidence type="ECO:0000256" key="1">
    <source>
        <dbReference type="SAM" id="Phobius"/>
    </source>
</evidence>
<evidence type="ECO:0000313" key="2">
    <source>
        <dbReference type="EMBL" id="MVT75036.1"/>
    </source>
</evidence>
<feature type="transmembrane region" description="Helical" evidence="1">
    <location>
        <begin position="48"/>
        <end position="66"/>
    </location>
</feature>
<keyword evidence="1" id="KW-0812">Transmembrane</keyword>
<name>A0A844T9Y3_9BRAD</name>
<dbReference type="EMBL" id="WQNE01000014">
    <property type="protein sequence ID" value="MVT75036.1"/>
    <property type="molecule type" value="Genomic_DNA"/>
</dbReference>
<feature type="transmembrane region" description="Helical" evidence="1">
    <location>
        <begin position="7"/>
        <end position="28"/>
    </location>
</feature>